<keyword evidence="3" id="KW-1185">Reference proteome</keyword>
<proteinExistence type="predicted"/>
<dbReference type="Proteomes" id="UP001374535">
    <property type="component" value="Chromosome 4"/>
</dbReference>
<protein>
    <submittedName>
        <fullName evidence="2">Uncharacterized protein</fullName>
    </submittedName>
</protein>
<dbReference type="EMBL" id="CP144697">
    <property type="protein sequence ID" value="WVZ13673.1"/>
    <property type="molecule type" value="Genomic_DNA"/>
</dbReference>
<feature type="region of interest" description="Disordered" evidence="1">
    <location>
        <begin position="20"/>
        <end position="41"/>
    </location>
</feature>
<accession>A0AAQ3NSF8</accession>
<evidence type="ECO:0000256" key="1">
    <source>
        <dbReference type="SAM" id="MobiDB-lite"/>
    </source>
</evidence>
<sequence>ERRFSSCFIAPFNGIAHEQERVEVRDKQSHTASSSASSAQVTAEKMSVFSTDKTTVPFARVAILPVSGVITRKPISNGSVEVSRYLEVATVVVAPPKPRRPEEWLSLLIWKR</sequence>
<feature type="compositionally biased region" description="Basic and acidic residues" evidence="1">
    <location>
        <begin position="20"/>
        <end position="29"/>
    </location>
</feature>
<feature type="non-terminal residue" evidence="2">
    <location>
        <position position="1"/>
    </location>
</feature>
<organism evidence="2 3">
    <name type="scientific">Vigna mungo</name>
    <name type="common">Black gram</name>
    <name type="synonym">Phaseolus mungo</name>
    <dbReference type="NCBI Taxonomy" id="3915"/>
    <lineage>
        <taxon>Eukaryota</taxon>
        <taxon>Viridiplantae</taxon>
        <taxon>Streptophyta</taxon>
        <taxon>Embryophyta</taxon>
        <taxon>Tracheophyta</taxon>
        <taxon>Spermatophyta</taxon>
        <taxon>Magnoliopsida</taxon>
        <taxon>eudicotyledons</taxon>
        <taxon>Gunneridae</taxon>
        <taxon>Pentapetalae</taxon>
        <taxon>rosids</taxon>
        <taxon>fabids</taxon>
        <taxon>Fabales</taxon>
        <taxon>Fabaceae</taxon>
        <taxon>Papilionoideae</taxon>
        <taxon>50 kb inversion clade</taxon>
        <taxon>NPAAA clade</taxon>
        <taxon>indigoferoid/millettioid clade</taxon>
        <taxon>Phaseoleae</taxon>
        <taxon>Vigna</taxon>
    </lineage>
</organism>
<name>A0AAQ3NSF8_VIGMU</name>
<gene>
    <name evidence="2" type="ORF">V8G54_011239</name>
</gene>
<dbReference type="AlphaFoldDB" id="A0AAQ3NSF8"/>
<evidence type="ECO:0000313" key="3">
    <source>
        <dbReference type="Proteomes" id="UP001374535"/>
    </source>
</evidence>
<evidence type="ECO:0000313" key="2">
    <source>
        <dbReference type="EMBL" id="WVZ13673.1"/>
    </source>
</evidence>
<reference evidence="2 3" key="1">
    <citation type="journal article" date="2023" name="Life. Sci Alliance">
        <title>Evolutionary insights into 3D genome organization and epigenetic landscape of Vigna mungo.</title>
        <authorList>
            <person name="Junaid A."/>
            <person name="Singh B."/>
            <person name="Bhatia S."/>
        </authorList>
    </citation>
    <scope>NUCLEOTIDE SEQUENCE [LARGE SCALE GENOMIC DNA]</scope>
    <source>
        <strain evidence="2">Urdbean</strain>
    </source>
</reference>